<organism evidence="2 3">
    <name type="scientific">Kocuria flava</name>
    <dbReference type="NCBI Taxonomy" id="446860"/>
    <lineage>
        <taxon>Bacteria</taxon>
        <taxon>Bacillati</taxon>
        <taxon>Actinomycetota</taxon>
        <taxon>Actinomycetes</taxon>
        <taxon>Micrococcales</taxon>
        <taxon>Micrococcaceae</taxon>
        <taxon>Kocuria</taxon>
    </lineage>
</organism>
<feature type="region of interest" description="Disordered" evidence="1">
    <location>
        <begin position="1"/>
        <end position="42"/>
    </location>
</feature>
<dbReference type="EMBL" id="LOMZ01000001">
    <property type="protein sequence ID" value="PLC11760.1"/>
    <property type="molecule type" value="Genomic_DNA"/>
</dbReference>
<feature type="compositionally biased region" description="Basic and acidic residues" evidence="1">
    <location>
        <begin position="25"/>
        <end position="34"/>
    </location>
</feature>
<name>A0A2N4T0L9_9MICC</name>
<feature type="compositionally biased region" description="Low complexity" evidence="1">
    <location>
        <begin position="161"/>
        <end position="178"/>
    </location>
</feature>
<dbReference type="AlphaFoldDB" id="A0A2N4T0L9"/>
<protein>
    <submittedName>
        <fullName evidence="2">Uncharacterized protein</fullName>
    </submittedName>
</protein>
<evidence type="ECO:0000313" key="3">
    <source>
        <dbReference type="Proteomes" id="UP000234632"/>
    </source>
</evidence>
<feature type="compositionally biased region" description="Pro residues" evidence="1">
    <location>
        <begin position="1"/>
        <end position="11"/>
    </location>
</feature>
<evidence type="ECO:0000313" key="2">
    <source>
        <dbReference type="EMBL" id="PLC11760.1"/>
    </source>
</evidence>
<feature type="region of interest" description="Disordered" evidence="1">
    <location>
        <begin position="125"/>
        <end position="178"/>
    </location>
</feature>
<reference evidence="2 3" key="1">
    <citation type="submission" date="2015-12" db="EMBL/GenBank/DDBJ databases">
        <authorList>
            <person name="Shamseldin A."/>
            <person name="Moawad H."/>
            <person name="Abd El-Rahim W.M."/>
            <person name="Sadowsky M.J."/>
        </authorList>
    </citation>
    <scope>NUCLEOTIDE SEQUENCE [LARGE SCALE GENOMIC DNA]</scope>
    <source>
        <strain evidence="2 3">S43</strain>
    </source>
</reference>
<accession>A0A2N4T0L9</accession>
<dbReference type="Proteomes" id="UP000234632">
    <property type="component" value="Unassembled WGS sequence"/>
</dbReference>
<sequence length="178" mass="19044">MEEMVAPPPGRMPRKNPSTEPRPIAPEDWRRSAREGQTLATRSGALTARWRCSRLCRISPSPNRPMATGTKSMPSARLRFPKVKRSAPVKTSRPTVASSSPKHAATSALVLLPLLMVATSRMPSSARAAYSGGPKSRAKPATSGARKVSPTMATVPPTKEPMAAMPRAVPARPCLART</sequence>
<gene>
    <name evidence="2" type="ORF">AUQ48_05310</name>
</gene>
<comment type="caution">
    <text evidence="2">The sequence shown here is derived from an EMBL/GenBank/DDBJ whole genome shotgun (WGS) entry which is preliminary data.</text>
</comment>
<feature type="region of interest" description="Disordered" evidence="1">
    <location>
        <begin position="78"/>
        <end position="100"/>
    </location>
</feature>
<evidence type="ECO:0000256" key="1">
    <source>
        <dbReference type="SAM" id="MobiDB-lite"/>
    </source>
</evidence>
<proteinExistence type="predicted"/>